<dbReference type="EMBL" id="JAQNDL010000003">
    <property type="protein sequence ID" value="MDC0720490.1"/>
    <property type="molecule type" value="Genomic_DNA"/>
</dbReference>
<comment type="caution">
    <text evidence="1">The sequence shown here is derived from an EMBL/GenBank/DDBJ whole genome shotgun (WGS) entry which is preliminary data.</text>
</comment>
<reference evidence="1 2" key="1">
    <citation type="submission" date="2022-11" db="EMBL/GenBank/DDBJ databases">
        <title>Minimal conservation of predation-associated metabolite biosynthetic gene clusters underscores biosynthetic potential of Myxococcota including descriptions for ten novel species: Archangium lansinium sp. nov., Myxococcus landrumus sp. nov., Nannocystis bai.</title>
        <authorList>
            <person name="Ahearne A."/>
            <person name="Stevens C."/>
            <person name="Dowd S."/>
        </authorList>
    </citation>
    <scope>NUCLEOTIDE SEQUENCE [LARGE SCALE GENOMIC DNA]</scope>
    <source>
        <strain evidence="1 2">BB15-2</strain>
    </source>
</reference>
<protein>
    <submittedName>
        <fullName evidence="1">Tetratricopeptide repeat protein</fullName>
    </submittedName>
</protein>
<proteinExistence type="predicted"/>
<dbReference type="InterPro" id="IPR011990">
    <property type="entry name" value="TPR-like_helical_dom_sf"/>
</dbReference>
<dbReference type="Proteomes" id="UP001221686">
    <property type="component" value="Unassembled WGS sequence"/>
</dbReference>
<name>A0ABT5E3P9_9BACT</name>
<keyword evidence="2" id="KW-1185">Reference proteome</keyword>
<organism evidence="1 2">
    <name type="scientific">Nannocystis bainbridge</name>
    <dbReference type="NCBI Taxonomy" id="2995303"/>
    <lineage>
        <taxon>Bacteria</taxon>
        <taxon>Pseudomonadati</taxon>
        <taxon>Myxococcota</taxon>
        <taxon>Polyangia</taxon>
        <taxon>Nannocystales</taxon>
        <taxon>Nannocystaceae</taxon>
        <taxon>Nannocystis</taxon>
    </lineage>
</organism>
<sequence length="397" mass="42357">MRTLQRLGQDLAGFITGHEHGMCVLRAEHEFLPWVHATLHELAAGSADVFLPVPHAFVSADAYAATIAEVCLAVARSCSGDAALALPAACSDPSRSAVARVRSTLEFTRDRVLPKRTCPPRLVVILVPLTVEDEAEAQAFMRGLVAAEPGFPPWFHRLRIFVHALPTAALGELPRLCRALAVDLSLTALASGVAEEASDPEAPPERRAQALLQSAAIDAASGRHDQAIAGFRELYSWAEAAANPVLSALALSGLGDVAAARKDSREAVTWYERALVPASKTGAALLLLAVTQNLARLYFEQGRSADAETFYDGAQRLAMAIPDAPSHVHALQWRGRLEELRGAHEAAGRSYLAAAQVARELAHAGLLAELRPRLSSSQRRVPAALGREIAAFLEGSP</sequence>
<evidence type="ECO:0000313" key="2">
    <source>
        <dbReference type="Proteomes" id="UP001221686"/>
    </source>
</evidence>
<accession>A0ABT5E3P9</accession>
<evidence type="ECO:0000313" key="1">
    <source>
        <dbReference type="EMBL" id="MDC0720490.1"/>
    </source>
</evidence>
<dbReference type="SUPFAM" id="SSF48452">
    <property type="entry name" value="TPR-like"/>
    <property type="match status" value="1"/>
</dbReference>
<gene>
    <name evidence="1" type="ORF">POL25_26545</name>
</gene>
<dbReference type="Gene3D" id="1.25.40.10">
    <property type="entry name" value="Tetratricopeptide repeat domain"/>
    <property type="match status" value="1"/>
</dbReference>
<dbReference type="RefSeq" id="WP_272088998.1">
    <property type="nucleotide sequence ID" value="NZ_JAQNDL010000003.1"/>
</dbReference>